<evidence type="ECO:0000256" key="4">
    <source>
        <dbReference type="ARBA" id="ARBA00022813"/>
    </source>
</evidence>
<evidence type="ECO:0000259" key="8">
    <source>
        <dbReference type="Pfam" id="PF00717"/>
    </source>
</evidence>
<dbReference type="Gene3D" id="2.10.109.10">
    <property type="entry name" value="Umud Fragment, subunit A"/>
    <property type="match status" value="1"/>
</dbReference>
<dbReference type="InterPro" id="IPR006197">
    <property type="entry name" value="Peptidase_S24_LexA"/>
</dbReference>
<dbReference type="PANTHER" id="PTHR33516:SF2">
    <property type="entry name" value="LEXA REPRESSOR-RELATED"/>
    <property type="match status" value="1"/>
</dbReference>
<dbReference type="GO" id="GO:0006355">
    <property type="term" value="P:regulation of DNA-templated transcription"/>
    <property type="evidence" value="ECO:0007669"/>
    <property type="project" value="InterPro"/>
</dbReference>
<dbReference type="InterPro" id="IPR039418">
    <property type="entry name" value="LexA-like"/>
</dbReference>
<comment type="caution">
    <text evidence="9">The sequence shown here is derived from an EMBL/GenBank/DDBJ whole genome shotgun (WGS) entry which is preliminary data.</text>
</comment>
<dbReference type="GO" id="GO:0009432">
    <property type="term" value="P:SOS response"/>
    <property type="evidence" value="ECO:0007669"/>
    <property type="project" value="UniProtKB-KW"/>
</dbReference>
<dbReference type="CDD" id="cd06529">
    <property type="entry name" value="S24_LexA-like"/>
    <property type="match status" value="1"/>
</dbReference>
<dbReference type="GO" id="GO:0003677">
    <property type="term" value="F:DNA binding"/>
    <property type="evidence" value="ECO:0007669"/>
    <property type="project" value="InterPro"/>
</dbReference>
<dbReference type="EMBL" id="JABWPM010000061">
    <property type="protein sequence ID" value="NUY99441.1"/>
    <property type="molecule type" value="Genomic_DNA"/>
</dbReference>
<dbReference type="Proteomes" id="UP000566985">
    <property type="component" value="Unassembled WGS sequence"/>
</dbReference>
<keyword evidence="2" id="KW-0227">DNA damage</keyword>
<keyword evidence="3 7" id="KW-0378">Hydrolase</keyword>
<dbReference type="GO" id="GO:0006281">
    <property type="term" value="P:DNA repair"/>
    <property type="evidence" value="ECO:0007669"/>
    <property type="project" value="UniProtKB-KW"/>
</dbReference>
<evidence type="ECO:0000313" key="9">
    <source>
        <dbReference type="EMBL" id="NUY99441.1"/>
    </source>
</evidence>
<keyword evidence="4 7" id="KW-0068">Autocatalytic cleavage</keyword>
<dbReference type="InterPro" id="IPR050077">
    <property type="entry name" value="LexA_repressor"/>
</dbReference>
<evidence type="ECO:0000256" key="7">
    <source>
        <dbReference type="RuleBase" id="RU003991"/>
    </source>
</evidence>
<feature type="domain" description="Peptidase S24/S26A/S26B/S26C" evidence="8">
    <location>
        <begin position="20"/>
        <end position="134"/>
    </location>
</feature>
<dbReference type="AlphaFoldDB" id="A0A7Y6NJ78"/>
<protein>
    <submittedName>
        <fullName evidence="9">Translesion error-prone DNA polymerase V autoproteolytic subunit</fullName>
        <ecNumber evidence="9">2.7.7.7</ecNumber>
    </submittedName>
</protein>
<evidence type="ECO:0000256" key="3">
    <source>
        <dbReference type="ARBA" id="ARBA00022801"/>
    </source>
</evidence>
<gene>
    <name evidence="9" type="primary">umuD</name>
    <name evidence="9" type="ORF">HU668_23780</name>
</gene>
<dbReference type="GO" id="GO:0003887">
    <property type="term" value="F:DNA-directed DNA polymerase activity"/>
    <property type="evidence" value="ECO:0007669"/>
    <property type="project" value="UniProtKB-EC"/>
</dbReference>
<dbReference type="SUPFAM" id="SSF51306">
    <property type="entry name" value="LexA/Signal peptidase"/>
    <property type="match status" value="1"/>
</dbReference>
<keyword evidence="5" id="KW-0234">DNA repair</keyword>
<organism evidence="9 10">
    <name type="scientific">Pantoea brenneri</name>
    <dbReference type="NCBI Taxonomy" id="472694"/>
    <lineage>
        <taxon>Bacteria</taxon>
        <taxon>Pseudomonadati</taxon>
        <taxon>Pseudomonadota</taxon>
        <taxon>Gammaproteobacteria</taxon>
        <taxon>Enterobacterales</taxon>
        <taxon>Erwiniaceae</taxon>
        <taxon>Pantoea</taxon>
    </lineage>
</organism>
<evidence type="ECO:0000256" key="2">
    <source>
        <dbReference type="ARBA" id="ARBA00022763"/>
    </source>
</evidence>
<accession>A0A7Y6NJ78</accession>
<proteinExistence type="inferred from homology"/>
<evidence type="ECO:0000256" key="5">
    <source>
        <dbReference type="ARBA" id="ARBA00023204"/>
    </source>
</evidence>
<dbReference type="PANTHER" id="PTHR33516">
    <property type="entry name" value="LEXA REPRESSOR"/>
    <property type="match status" value="1"/>
</dbReference>
<sequence length="144" mass="15883">MSASFTLQLAADEPQDLALPLFLERVPAGFPSPAQDYVESELNLHQYCVKHPAATFFLRASGNSMTSAGMRDGDLLVIDRAVTPEHGDTIVATADGEFIVRQLQLRPRLALRSLTPPHQAIYINPDELDIFGVVTHFIHSTRSK</sequence>
<evidence type="ECO:0000313" key="10">
    <source>
        <dbReference type="Proteomes" id="UP000566985"/>
    </source>
</evidence>
<evidence type="ECO:0000256" key="1">
    <source>
        <dbReference type="ARBA" id="ARBA00007484"/>
    </source>
</evidence>
<keyword evidence="9" id="KW-0548">Nucleotidyltransferase</keyword>
<reference evidence="9 10" key="1">
    <citation type="submission" date="2020-05" db="EMBL/GenBank/DDBJ databases">
        <title>Whole Genome Sequences of Enterobacteriales Associated with the International Space Station.</title>
        <authorList>
            <person name="Bharadwaj A."/>
            <person name="Daudu R."/>
            <person name="Singh N."/>
            <person name="Wood J."/>
            <person name="Debieu M."/>
            <person name="Mason C."/>
            <person name="Wang C."/>
            <person name="Venkateswaran K."/>
        </authorList>
    </citation>
    <scope>NUCLEOTIDE SEQUENCE [LARGE SCALE GENOMIC DNA]</scope>
    <source>
        <strain evidence="9 10">IF5SW-B1</strain>
    </source>
</reference>
<comment type="similarity">
    <text evidence="1 7">Belongs to the peptidase S24 family.</text>
</comment>
<keyword evidence="9" id="KW-0808">Transferase</keyword>
<dbReference type="Pfam" id="PF00717">
    <property type="entry name" value="Peptidase_S24"/>
    <property type="match status" value="1"/>
</dbReference>
<keyword evidence="6" id="KW-0742">SOS response</keyword>
<dbReference type="PRINTS" id="PR00726">
    <property type="entry name" value="LEXASERPTASE"/>
</dbReference>
<dbReference type="InterPro" id="IPR015927">
    <property type="entry name" value="Peptidase_S24_S26A/B/C"/>
</dbReference>
<dbReference type="NCBIfam" id="NF007621">
    <property type="entry name" value="PRK10276.1"/>
    <property type="match status" value="1"/>
</dbReference>
<dbReference type="InterPro" id="IPR036286">
    <property type="entry name" value="LexA/Signal_pep-like_sf"/>
</dbReference>
<name>A0A7Y6NJ78_9GAMM</name>
<dbReference type="GO" id="GO:0016787">
    <property type="term" value="F:hydrolase activity"/>
    <property type="evidence" value="ECO:0007669"/>
    <property type="project" value="UniProtKB-KW"/>
</dbReference>
<dbReference type="EC" id="2.7.7.7" evidence="9"/>
<evidence type="ECO:0000256" key="6">
    <source>
        <dbReference type="ARBA" id="ARBA00023236"/>
    </source>
</evidence>